<gene>
    <name evidence="2" type="ORF">SAMN02745941_01069</name>
</gene>
<dbReference type="AlphaFoldDB" id="A0A1M5WFK3"/>
<feature type="coiled-coil region" evidence="1">
    <location>
        <begin position="258"/>
        <end position="285"/>
    </location>
</feature>
<name>A0A1M5WFK3_9CLOT</name>
<proteinExistence type="predicted"/>
<evidence type="ECO:0000256" key="1">
    <source>
        <dbReference type="SAM" id="Coils"/>
    </source>
</evidence>
<dbReference type="Proteomes" id="UP000184241">
    <property type="component" value="Unassembled WGS sequence"/>
</dbReference>
<sequence>MNELLELKRKILLLESKKDKLKYYEEDYIKLKEKEGFQKEAWIKEQRDVEKLEKGSSVSFFLKLFGKLEEKIEKEELEALDAKHKYESTQYELNNVKVSIFNLKDEIKDYDKLVKEYEALWKQKERELLNSSSFKKQEYVNSTEKLASLKVLDKELKEAINAGESLTEVLEEAKKEFESAKGWGTMDMLGGGFMTSMIKRGHIENANRVLNEVQYLVKSFKKELNDVNVSLDMKYVSGDFSDMTDIFFDNFFSDIMVQDKINNALNNVNRTLRVVERNTKELKKSIEVNNTEMDLLNDRIKSIVEDFKGDI</sequence>
<accession>A0A1M5WFK3</accession>
<protein>
    <submittedName>
        <fullName evidence="2">Uncharacterized protein</fullName>
    </submittedName>
</protein>
<dbReference type="RefSeq" id="WP_073017448.1">
    <property type="nucleotide sequence ID" value="NZ_FQXU01000004.1"/>
</dbReference>
<dbReference type="EMBL" id="FQXU01000004">
    <property type="protein sequence ID" value="SHH86272.1"/>
    <property type="molecule type" value="Genomic_DNA"/>
</dbReference>
<evidence type="ECO:0000313" key="3">
    <source>
        <dbReference type="Proteomes" id="UP000184241"/>
    </source>
</evidence>
<organism evidence="2 3">
    <name type="scientific">Clostridium intestinale DSM 6191</name>
    <dbReference type="NCBI Taxonomy" id="1121320"/>
    <lineage>
        <taxon>Bacteria</taxon>
        <taxon>Bacillati</taxon>
        <taxon>Bacillota</taxon>
        <taxon>Clostridia</taxon>
        <taxon>Eubacteriales</taxon>
        <taxon>Clostridiaceae</taxon>
        <taxon>Clostridium</taxon>
    </lineage>
</organism>
<keyword evidence="1" id="KW-0175">Coiled coil</keyword>
<feature type="coiled-coil region" evidence="1">
    <location>
        <begin position="65"/>
        <end position="127"/>
    </location>
</feature>
<reference evidence="2 3" key="1">
    <citation type="submission" date="2016-11" db="EMBL/GenBank/DDBJ databases">
        <authorList>
            <person name="Jaros S."/>
            <person name="Januszkiewicz K."/>
            <person name="Wedrychowicz H."/>
        </authorList>
    </citation>
    <scope>NUCLEOTIDE SEQUENCE [LARGE SCALE GENOMIC DNA]</scope>
    <source>
        <strain evidence="2 3">DSM 6191</strain>
    </source>
</reference>
<evidence type="ECO:0000313" key="2">
    <source>
        <dbReference type="EMBL" id="SHH86272.1"/>
    </source>
</evidence>